<protein>
    <submittedName>
        <fullName evidence="6">Uncharacterized protein</fullName>
    </submittedName>
</protein>
<dbReference type="OrthoDB" id="434240at2759"/>
<comment type="caution">
    <text evidence="6">The sequence shown here is derived from an EMBL/GenBank/DDBJ whole genome shotgun (WGS) entry which is preliminary data.</text>
</comment>
<keyword evidence="2 5" id="KW-0812">Transmembrane</keyword>
<evidence type="ECO:0000256" key="3">
    <source>
        <dbReference type="ARBA" id="ARBA00022989"/>
    </source>
</evidence>
<gene>
    <name evidence="6" type="ORF">E2562_009005</name>
</gene>
<evidence type="ECO:0000256" key="1">
    <source>
        <dbReference type="ARBA" id="ARBA00004141"/>
    </source>
</evidence>
<reference evidence="6 7" key="1">
    <citation type="submission" date="2019-11" db="EMBL/GenBank/DDBJ databases">
        <title>Whole genome sequence of Oryza granulata.</title>
        <authorList>
            <person name="Li W."/>
        </authorList>
    </citation>
    <scope>NUCLEOTIDE SEQUENCE [LARGE SCALE GENOMIC DNA]</scope>
    <source>
        <strain evidence="7">cv. Menghai</strain>
        <tissue evidence="6">Leaf</tissue>
    </source>
</reference>
<keyword evidence="3 5" id="KW-1133">Transmembrane helix</keyword>
<evidence type="ECO:0000313" key="7">
    <source>
        <dbReference type="Proteomes" id="UP000479710"/>
    </source>
</evidence>
<dbReference type="AlphaFoldDB" id="A0A6G1D1F7"/>
<dbReference type="EMBL" id="SPHZ02000007">
    <property type="protein sequence ID" value="KAF0905984.1"/>
    <property type="molecule type" value="Genomic_DNA"/>
</dbReference>
<accession>A0A6G1D1F7</accession>
<feature type="transmembrane region" description="Helical" evidence="5">
    <location>
        <begin position="39"/>
        <end position="61"/>
    </location>
</feature>
<evidence type="ECO:0000256" key="2">
    <source>
        <dbReference type="ARBA" id="ARBA00022692"/>
    </source>
</evidence>
<evidence type="ECO:0000256" key="5">
    <source>
        <dbReference type="SAM" id="Phobius"/>
    </source>
</evidence>
<organism evidence="6 7">
    <name type="scientific">Oryza meyeriana var. granulata</name>
    <dbReference type="NCBI Taxonomy" id="110450"/>
    <lineage>
        <taxon>Eukaryota</taxon>
        <taxon>Viridiplantae</taxon>
        <taxon>Streptophyta</taxon>
        <taxon>Embryophyta</taxon>
        <taxon>Tracheophyta</taxon>
        <taxon>Spermatophyta</taxon>
        <taxon>Magnoliopsida</taxon>
        <taxon>Liliopsida</taxon>
        <taxon>Poales</taxon>
        <taxon>Poaceae</taxon>
        <taxon>BOP clade</taxon>
        <taxon>Oryzoideae</taxon>
        <taxon>Oryzeae</taxon>
        <taxon>Oryzinae</taxon>
        <taxon>Oryza</taxon>
        <taxon>Oryza meyeriana</taxon>
    </lineage>
</organism>
<evidence type="ECO:0000313" key="6">
    <source>
        <dbReference type="EMBL" id="KAF0905984.1"/>
    </source>
</evidence>
<dbReference type="Proteomes" id="UP000479710">
    <property type="component" value="Unassembled WGS sequence"/>
</dbReference>
<dbReference type="GO" id="GO:0015112">
    <property type="term" value="F:nitrate transmembrane transporter activity"/>
    <property type="evidence" value="ECO:0007669"/>
    <property type="project" value="InterPro"/>
</dbReference>
<keyword evidence="4 5" id="KW-0472">Membrane</keyword>
<comment type="subcellular location">
    <subcellularLocation>
        <location evidence="1">Membrane</location>
        <topology evidence="1">Multi-pass membrane protein</topology>
    </subcellularLocation>
</comment>
<dbReference type="InterPro" id="IPR044772">
    <property type="entry name" value="NO3_transporter"/>
</dbReference>
<keyword evidence="7" id="KW-1185">Reference proteome</keyword>
<proteinExistence type="predicted"/>
<dbReference type="GO" id="GO:0016020">
    <property type="term" value="C:membrane"/>
    <property type="evidence" value="ECO:0007669"/>
    <property type="project" value="UniProtKB-SubCell"/>
</dbReference>
<name>A0A6G1D1F7_9ORYZ</name>
<sequence length="68" mass="7220">MRGRRWALWAVQSAGAELCVLVGRMGAPKAPSLAATMDVMVACAAFVQAASGLTFGVIRCLQKFVNYT</sequence>
<dbReference type="PANTHER" id="PTHR23515">
    <property type="entry name" value="HIGH-AFFINITY NITRATE TRANSPORTER 2.3"/>
    <property type="match status" value="1"/>
</dbReference>
<evidence type="ECO:0000256" key="4">
    <source>
        <dbReference type="ARBA" id="ARBA00023136"/>
    </source>
</evidence>